<dbReference type="EMBL" id="BMAT01001292">
    <property type="protein sequence ID" value="GFR82810.1"/>
    <property type="molecule type" value="Genomic_DNA"/>
</dbReference>
<gene>
    <name evidence="2" type="ORF">ElyMa_000635700</name>
</gene>
<feature type="compositionally biased region" description="Polar residues" evidence="1">
    <location>
        <begin position="224"/>
        <end position="234"/>
    </location>
</feature>
<proteinExistence type="predicted"/>
<organism evidence="2 3">
    <name type="scientific">Elysia marginata</name>
    <dbReference type="NCBI Taxonomy" id="1093978"/>
    <lineage>
        <taxon>Eukaryota</taxon>
        <taxon>Metazoa</taxon>
        <taxon>Spiralia</taxon>
        <taxon>Lophotrochozoa</taxon>
        <taxon>Mollusca</taxon>
        <taxon>Gastropoda</taxon>
        <taxon>Heterobranchia</taxon>
        <taxon>Euthyneura</taxon>
        <taxon>Panpulmonata</taxon>
        <taxon>Sacoglossa</taxon>
        <taxon>Placobranchoidea</taxon>
        <taxon>Plakobranchidae</taxon>
        <taxon>Elysia</taxon>
    </lineage>
</organism>
<sequence length="234" mass="27018">MTEPVAITNNREMLRSSLEQQVREIRPLRAVNYTDNWMDVIGFFSDIGKRLNTFETVFSIQLTGNESSSAISQVEALFRDNRDDWLLGTLLGYYYFSFLQDTGRCSAVLSDIANLIETPTVCQAINDRLKLLNQGVTDQTGTLYQRQEAMLNQRLTTFTNKHGQCPCALMELAQTQEEQPLFEELSQFWAIDPESGQIILKEHLVRHRKASDRHQRMSRVVRHQPTTFEQPDNQ</sequence>
<evidence type="ECO:0000313" key="2">
    <source>
        <dbReference type="EMBL" id="GFR82810.1"/>
    </source>
</evidence>
<feature type="region of interest" description="Disordered" evidence="1">
    <location>
        <begin position="210"/>
        <end position="234"/>
    </location>
</feature>
<keyword evidence="3" id="KW-1185">Reference proteome</keyword>
<name>A0AAV4GCP1_9GAST</name>
<evidence type="ECO:0000256" key="1">
    <source>
        <dbReference type="SAM" id="MobiDB-lite"/>
    </source>
</evidence>
<comment type="caution">
    <text evidence="2">The sequence shown here is derived from an EMBL/GenBank/DDBJ whole genome shotgun (WGS) entry which is preliminary data.</text>
</comment>
<dbReference type="Proteomes" id="UP000762676">
    <property type="component" value="Unassembled WGS sequence"/>
</dbReference>
<reference evidence="2 3" key="1">
    <citation type="journal article" date="2021" name="Elife">
        <title>Chloroplast acquisition without the gene transfer in kleptoplastic sea slugs, Plakobranchus ocellatus.</title>
        <authorList>
            <person name="Maeda T."/>
            <person name="Takahashi S."/>
            <person name="Yoshida T."/>
            <person name="Shimamura S."/>
            <person name="Takaki Y."/>
            <person name="Nagai Y."/>
            <person name="Toyoda A."/>
            <person name="Suzuki Y."/>
            <person name="Arimoto A."/>
            <person name="Ishii H."/>
            <person name="Satoh N."/>
            <person name="Nishiyama T."/>
            <person name="Hasebe M."/>
            <person name="Maruyama T."/>
            <person name="Minagawa J."/>
            <person name="Obokata J."/>
            <person name="Shigenobu S."/>
        </authorList>
    </citation>
    <scope>NUCLEOTIDE SEQUENCE [LARGE SCALE GENOMIC DNA]</scope>
</reference>
<evidence type="ECO:0000313" key="3">
    <source>
        <dbReference type="Proteomes" id="UP000762676"/>
    </source>
</evidence>
<protein>
    <submittedName>
        <fullName evidence="2">Uncharacterized protein</fullName>
    </submittedName>
</protein>
<dbReference type="AlphaFoldDB" id="A0AAV4GCP1"/>
<feature type="compositionally biased region" description="Basic residues" evidence="1">
    <location>
        <begin position="210"/>
        <end position="222"/>
    </location>
</feature>
<accession>A0AAV4GCP1</accession>